<dbReference type="AlphaFoldDB" id="A0A8K0HD94"/>
<evidence type="ECO:0000313" key="9">
    <source>
        <dbReference type="Proteomes" id="UP000796880"/>
    </source>
</evidence>
<dbReference type="PANTHER" id="PTHR32411">
    <property type="entry name" value="CYSTEINE-RICH REPEAT SECRETORY PROTEIN 38-RELATED"/>
    <property type="match status" value="1"/>
</dbReference>
<dbReference type="GO" id="GO:0005576">
    <property type="term" value="C:extracellular region"/>
    <property type="evidence" value="ECO:0007669"/>
    <property type="project" value="UniProtKB-SubCell"/>
</dbReference>
<dbReference type="EMBL" id="VOIH02000003">
    <property type="protein sequence ID" value="KAF3450462.1"/>
    <property type="molecule type" value="Genomic_DNA"/>
</dbReference>
<keyword evidence="9" id="KW-1185">Reference proteome</keyword>
<dbReference type="InterPro" id="IPR038408">
    <property type="entry name" value="GNK2_sf"/>
</dbReference>
<evidence type="ECO:0000259" key="7">
    <source>
        <dbReference type="PROSITE" id="PS51473"/>
    </source>
</evidence>
<comment type="subcellular location">
    <subcellularLocation>
        <location evidence="1">Secreted</location>
    </subcellularLocation>
</comment>
<dbReference type="OrthoDB" id="1731016at2759"/>
<keyword evidence="2" id="KW-0964">Secreted</keyword>
<dbReference type="CDD" id="cd23509">
    <property type="entry name" value="Gnk2-like"/>
    <property type="match status" value="1"/>
</dbReference>
<evidence type="ECO:0000256" key="5">
    <source>
        <dbReference type="ARBA" id="ARBA00038515"/>
    </source>
</evidence>
<evidence type="ECO:0000256" key="2">
    <source>
        <dbReference type="ARBA" id="ARBA00022525"/>
    </source>
</evidence>
<feature type="chain" id="PRO_5035419208" description="Gnk2-homologous domain-containing protein" evidence="6">
    <location>
        <begin position="27"/>
        <end position="201"/>
    </location>
</feature>
<name>A0A8K0HD94_9ROSA</name>
<evidence type="ECO:0000256" key="3">
    <source>
        <dbReference type="ARBA" id="ARBA00022729"/>
    </source>
</evidence>
<organism evidence="8 9">
    <name type="scientific">Rhamnella rubrinervis</name>
    <dbReference type="NCBI Taxonomy" id="2594499"/>
    <lineage>
        <taxon>Eukaryota</taxon>
        <taxon>Viridiplantae</taxon>
        <taxon>Streptophyta</taxon>
        <taxon>Embryophyta</taxon>
        <taxon>Tracheophyta</taxon>
        <taxon>Spermatophyta</taxon>
        <taxon>Magnoliopsida</taxon>
        <taxon>eudicotyledons</taxon>
        <taxon>Gunneridae</taxon>
        <taxon>Pentapetalae</taxon>
        <taxon>rosids</taxon>
        <taxon>fabids</taxon>
        <taxon>Rosales</taxon>
        <taxon>Rhamnaceae</taxon>
        <taxon>rhamnoid group</taxon>
        <taxon>Rhamneae</taxon>
        <taxon>Rhamnella</taxon>
    </lineage>
</organism>
<dbReference type="Gene3D" id="3.30.430.20">
    <property type="entry name" value="Gnk2 domain, C-X8-C-X2-C motif"/>
    <property type="match status" value="1"/>
</dbReference>
<dbReference type="PANTHER" id="PTHR32411:SF51">
    <property type="entry name" value="GNK2-HOMOLOGOUS DOMAIN-CONTAINING PROTEIN"/>
    <property type="match status" value="1"/>
</dbReference>
<feature type="domain" description="Gnk2-homologous" evidence="7">
    <location>
        <begin position="62"/>
        <end position="164"/>
    </location>
</feature>
<evidence type="ECO:0000313" key="8">
    <source>
        <dbReference type="EMBL" id="KAF3450462.1"/>
    </source>
</evidence>
<evidence type="ECO:0000256" key="1">
    <source>
        <dbReference type="ARBA" id="ARBA00004613"/>
    </source>
</evidence>
<dbReference type="PROSITE" id="PS51473">
    <property type="entry name" value="GNK2"/>
    <property type="match status" value="1"/>
</dbReference>
<dbReference type="InterPro" id="IPR002902">
    <property type="entry name" value="GNK2"/>
</dbReference>
<feature type="signal peptide" evidence="6">
    <location>
        <begin position="1"/>
        <end position="26"/>
    </location>
</feature>
<reference evidence="8" key="1">
    <citation type="submission" date="2020-03" db="EMBL/GenBank/DDBJ databases">
        <title>A high-quality chromosome-level genome assembly of a woody plant with both climbing and erect habits, Rhamnella rubrinervis.</title>
        <authorList>
            <person name="Lu Z."/>
            <person name="Yang Y."/>
            <person name="Zhu X."/>
            <person name="Sun Y."/>
        </authorList>
    </citation>
    <scope>NUCLEOTIDE SEQUENCE</scope>
    <source>
        <strain evidence="8">BYM</strain>
        <tissue evidence="8">Leaf</tissue>
    </source>
</reference>
<sequence length="201" mass="21927">MKILLLLHFAQVLAILLTLISTPCYAADNNTYIGSQCSIDDESTTNNEFQINLSNPCFSGSVRSSSLVWTNGTYFDDPSIASKVFKFMGELEQNASKQPLMFQTAELDIGKSGKNNGMAQCTRDISKADCLKCLDLQLEDSNKATDGWEIHGSSCFTSYQDYQFYFNISSPAIEGAGRLSSHKGAAIGLITSMLALVIVLC</sequence>
<proteinExistence type="inferred from homology"/>
<dbReference type="InterPro" id="IPR050581">
    <property type="entry name" value="CRR_secretory_protein"/>
</dbReference>
<gene>
    <name evidence="8" type="ORF">FNV43_RR06545</name>
</gene>
<keyword evidence="3 6" id="KW-0732">Signal</keyword>
<comment type="caution">
    <text evidence="8">The sequence shown here is derived from an EMBL/GenBank/DDBJ whole genome shotgun (WGS) entry which is preliminary data.</text>
</comment>
<keyword evidence="4" id="KW-0677">Repeat</keyword>
<evidence type="ECO:0000256" key="6">
    <source>
        <dbReference type="SAM" id="SignalP"/>
    </source>
</evidence>
<protein>
    <recommendedName>
        <fullName evidence="7">Gnk2-homologous domain-containing protein</fullName>
    </recommendedName>
</protein>
<dbReference type="Proteomes" id="UP000796880">
    <property type="component" value="Unassembled WGS sequence"/>
</dbReference>
<dbReference type="Pfam" id="PF01657">
    <property type="entry name" value="Stress-antifung"/>
    <property type="match status" value="1"/>
</dbReference>
<comment type="similarity">
    <text evidence="5">Belongs to the cysteine-rich repeat secretory protein family.</text>
</comment>
<accession>A0A8K0HD94</accession>
<evidence type="ECO:0000256" key="4">
    <source>
        <dbReference type="ARBA" id="ARBA00022737"/>
    </source>
</evidence>